<accession>A0A7S1ITE0</accession>
<dbReference type="Gene3D" id="3.40.50.150">
    <property type="entry name" value="Vaccinia Virus protein VP39"/>
    <property type="match status" value="1"/>
</dbReference>
<dbReference type="InterPro" id="IPR025799">
    <property type="entry name" value="Arg_MeTrfase"/>
</dbReference>
<dbReference type="Pfam" id="PF06325">
    <property type="entry name" value="PrmA"/>
    <property type="match status" value="1"/>
</dbReference>
<dbReference type="PANTHER" id="PTHR11006:SF4">
    <property type="entry name" value="PROTEIN ARGININE N-METHYLTRANSFERASE 7"/>
    <property type="match status" value="1"/>
</dbReference>
<sequence length="317" mass="35857">MVNSQLDQTASDAQKVFEAVLDISLHERMRDDVIRCNAYQHAIHLETPGKVVLDIGTGPFALLALMCARAGATRVYAMEVVEKWAIQAREAVKHAGYDHVVTVLHGFSTKLELPEKVDVVVHEILGNITSEEAVSLSIADARARLVRDPTVPSWSIPYRAQTWIAPITFVPIFEEGVEVPQPRRDYRLEQFPPELMLAPPQVWEDVAFCKPIDLLFESTHVFECNRNGTLQGLLNFMTVLFDEDGTIQINTLMQRTTWRVIAVLFGQEVMLMQGDRVAVHCKADVRQFPSVYNFEVTLHPGTNREERFDSRTVGLKM</sequence>
<dbReference type="GO" id="GO:0042054">
    <property type="term" value="F:histone methyltransferase activity"/>
    <property type="evidence" value="ECO:0007669"/>
    <property type="project" value="TreeGrafter"/>
</dbReference>
<dbReference type="InterPro" id="IPR029063">
    <property type="entry name" value="SAM-dependent_MTases_sf"/>
</dbReference>
<protein>
    <recommendedName>
        <fullName evidence="3">Protein arginine N-methyltransferase</fullName>
    </recommendedName>
</protein>
<dbReference type="PANTHER" id="PTHR11006">
    <property type="entry name" value="PROTEIN ARGININE N-METHYLTRANSFERASE"/>
    <property type="match status" value="1"/>
</dbReference>
<dbReference type="Gene3D" id="2.70.160.11">
    <property type="entry name" value="Hnrnp arginine n-methyltransferase1"/>
    <property type="match status" value="1"/>
</dbReference>
<dbReference type="EMBL" id="HBGA01090063">
    <property type="protein sequence ID" value="CAD9022543.1"/>
    <property type="molecule type" value="Transcribed_RNA"/>
</dbReference>
<dbReference type="SUPFAM" id="SSF53335">
    <property type="entry name" value="S-adenosyl-L-methionine-dependent methyltransferases"/>
    <property type="match status" value="1"/>
</dbReference>
<evidence type="ECO:0008006" key="3">
    <source>
        <dbReference type="Google" id="ProtNLM"/>
    </source>
</evidence>
<keyword evidence="1" id="KW-0949">S-adenosyl-L-methionine</keyword>
<dbReference type="GO" id="GO:0016274">
    <property type="term" value="F:protein-arginine N-methyltransferase activity"/>
    <property type="evidence" value="ECO:0007669"/>
    <property type="project" value="InterPro"/>
</dbReference>
<organism evidence="2">
    <name type="scientific">Eutreptiella gymnastica</name>
    <dbReference type="NCBI Taxonomy" id="73025"/>
    <lineage>
        <taxon>Eukaryota</taxon>
        <taxon>Discoba</taxon>
        <taxon>Euglenozoa</taxon>
        <taxon>Euglenida</taxon>
        <taxon>Spirocuta</taxon>
        <taxon>Euglenophyceae</taxon>
        <taxon>Eutreptiales</taxon>
        <taxon>Eutreptiaceae</taxon>
        <taxon>Eutreptiella</taxon>
    </lineage>
</organism>
<proteinExistence type="predicted"/>
<reference evidence="2" key="1">
    <citation type="submission" date="2021-01" db="EMBL/GenBank/DDBJ databases">
        <authorList>
            <person name="Corre E."/>
            <person name="Pelletier E."/>
            <person name="Niang G."/>
            <person name="Scheremetjew M."/>
            <person name="Finn R."/>
            <person name="Kale V."/>
            <person name="Holt S."/>
            <person name="Cochrane G."/>
            <person name="Meng A."/>
            <person name="Brown T."/>
            <person name="Cohen L."/>
        </authorList>
    </citation>
    <scope>NUCLEOTIDE SEQUENCE</scope>
    <source>
        <strain evidence="2">NIES-381</strain>
    </source>
</reference>
<evidence type="ECO:0000313" key="2">
    <source>
        <dbReference type="EMBL" id="CAD9022543.1"/>
    </source>
</evidence>
<gene>
    <name evidence="2" type="ORF">EGYM00392_LOCUS33664</name>
</gene>
<dbReference type="AlphaFoldDB" id="A0A7S1ITE0"/>
<evidence type="ECO:0000256" key="1">
    <source>
        <dbReference type="ARBA" id="ARBA00022691"/>
    </source>
</evidence>
<name>A0A7S1ITE0_9EUGL</name>